<dbReference type="eggNOG" id="COG3391">
    <property type="taxonomic scope" value="Bacteria"/>
</dbReference>
<gene>
    <name evidence="2" type="ORF">CTER_4539</name>
</gene>
<proteinExistence type="predicted"/>
<name>S0FG44_RUMCE</name>
<dbReference type="Proteomes" id="UP000014155">
    <property type="component" value="Unassembled WGS sequence"/>
</dbReference>
<keyword evidence="1" id="KW-0732">Signal</keyword>
<organism evidence="2 3">
    <name type="scientific">Ruminiclostridium cellobioparum subsp. termitidis CT1112</name>
    <dbReference type="NCBI Taxonomy" id="1195236"/>
    <lineage>
        <taxon>Bacteria</taxon>
        <taxon>Bacillati</taxon>
        <taxon>Bacillota</taxon>
        <taxon>Clostridia</taxon>
        <taxon>Eubacteriales</taxon>
        <taxon>Oscillospiraceae</taxon>
        <taxon>Ruminiclostridium</taxon>
    </lineage>
</organism>
<dbReference type="STRING" id="1195236.CTER_4539"/>
<keyword evidence="3" id="KW-1185">Reference proteome</keyword>
<dbReference type="AlphaFoldDB" id="S0FG44"/>
<dbReference type="SUPFAM" id="SSF63829">
    <property type="entry name" value="Calcium-dependent phosphotriesterase"/>
    <property type="match status" value="1"/>
</dbReference>
<comment type="caution">
    <text evidence="2">The sequence shown here is derived from an EMBL/GenBank/DDBJ whole genome shotgun (WGS) entry which is preliminary data.</text>
</comment>
<evidence type="ECO:0000313" key="3">
    <source>
        <dbReference type="Proteomes" id="UP000014155"/>
    </source>
</evidence>
<evidence type="ECO:0000313" key="2">
    <source>
        <dbReference type="EMBL" id="EMS69822.1"/>
    </source>
</evidence>
<dbReference type="PATRIC" id="fig|1195236.3.peg.4722"/>
<protein>
    <submittedName>
        <fullName evidence="2">Uncharacterized protein</fullName>
    </submittedName>
</protein>
<evidence type="ECO:0000256" key="1">
    <source>
        <dbReference type="SAM" id="SignalP"/>
    </source>
</evidence>
<reference evidence="2 3" key="1">
    <citation type="journal article" date="2013" name="Genome Announc.">
        <title>Draft Genome Sequence of the Cellulolytic, Mesophilic, Anaerobic Bacterium Clostridium termitidis Strain CT1112 (DSM 5398).</title>
        <authorList>
            <person name="Lal S."/>
            <person name="Ramachandran U."/>
            <person name="Zhang X."/>
            <person name="Munir R."/>
            <person name="Sparling R."/>
            <person name="Levin D.B."/>
        </authorList>
    </citation>
    <scope>NUCLEOTIDE SEQUENCE [LARGE SCALE GENOMIC DNA]</scope>
    <source>
        <strain evidence="2 3">CT1112</strain>
    </source>
</reference>
<dbReference type="RefSeq" id="WP_004630234.1">
    <property type="nucleotide sequence ID" value="NZ_AORV01000065.1"/>
</dbReference>
<feature type="chain" id="PRO_5039328874" evidence="1">
    <location>
        <begin position="28"/>
        <end position="301"/>
    </location>
</feature>
<dbReference type="EMBL" id="AORV01000065">
    <property type="protein sequence ID" value="EMS69822.1"/>
    <property type="molecule type" value="Genomic_DNA"/>
</dbReference>
<accession>S0FG44</accession>
<feature type="signal peptide" evidence="1">
    <location>
        <begin position="1"/>
        <end position="27"/>
    </location>
</feature>
<sequence>MKIVRKRLSVFAILFAIMCNLSFAASAAAYPSTSATYDIYDLVRSAAKSGGCSQMVPQGITFASDYLLISAYCGDETGTHNSVIYVFNESDKSYYGTIKLPGTAHVGGVAYDCSTSGNIWVSNGNSVGCFKYSKLADCKGKVLSVTYNRVADLSYSASTMCYDAVNDYLWIAQFSETDSEKSFARCYAVNNKTTTSPTLPYQFQISVPLKTQGISVRGNRMMISSSYGRTKDSQLYSYTWDQSKKVNTLKSTTTLPPLSEGVVMGTTYAYVVYESVSPVYYDTCTSPVRYFAAYDITKFGI</sequence>